<proteinExistence type="predicted"/>
<feature type="region of interest" description="Disordered" evidence="3">
    <location>
        <begin position="628"/>
        <end position="652"/>
    </location>
</feature>
<feature type="compositionally biased region" description="Basic and acidic residues" evidence="3">
    <location>
        <begin position="329"/>
        <end position="374"/>
    </location>
</feature>
<gene>
    <name evidence="6" type="ORF">BG011_007872</name>
</gene>
<dbReference type="GO" id="GO:0003729">
    <property type="term" value="F:mRNA binding"/>
    <property type="evidence" value="ECO:0007669"/>
    <property type="project" value="TreeGrafter"/>
</dbReference>
<accession>A0A9P6TXS1</accession>
<dbReference type="InterPro" id="IPR034268">
    <property type="entry name" value="RBM25_RRM"/>
</dbReference>
<keyword evidence="7" id="KW-1185">Reference proteome</keyword>
<dbReference type="PROSITE" id="PS50102">
    <property type="entry name" value="RRM"/>
    <property type="match status" value="1"/>
</dbReference>
<dbReference type="SMART" id="SM00311">
    <property type="entry name" value="PWI"/>
    <property type="match status" value="1"/>
</dbReference>
<feature type="domain" description="PWI" evidence="5">
    <location>
        <begin position="711"/>
        <end position="807"/>
    </location>
</feature>
<dbReference type="Proteomes" id="UP000726737">
    <property type="component" value="Unassembled WGS sequence"/>
</dbReference>
<feature type="compositionally biased region" description="Basic and acidic residues" evidence="3">
    <location>
        <begin position="295"/>
        <end position="321"/>
    </location>
</feature>
<comment type="caution">
    <text evidence="6">The sequence shown here is derived from an EMBL/GenBank/DDBJ whole genome shotgun (WGS) entry which is preliminary data.</text>
</comment>
<dbReference type="InterPro" id="IPR052768">
    <property type="entry name" value="RBM25"/>
</dbReference>
<feature type="compositionally biased region" description="Basic residues" evidence="3">
    <location>
        <begin position="72"/>
        <end position="82"/>
    </location>
</feature>
<feature type="compositionally biased region" description="Pro residues" evidence="3">
    <location>
        <begin position="1"/>
        <end position="30"/>
    </location>
</feature>
<name>A0A9P6TXS1_9FUNG</name>
<dbReference type="SUPFAM" id="SSF54928">
    <property type="entry name" value="RNA-binding domain, RBD"/>
    <property type="match status" value="1"/>
</dbReference>
<evidence type="ECO:0000256" key="3">
    <source>
        <dbReference type="SAM" id="MobiDB-lite"/>
    </source>
</evidence>
<dbReference type="EMBL" id="JAAAJA010000622">
    <property type="protein sequence ID" value="KAG0251080.1"/>
    <property type="molecule type" value="Genomic_DNA"/>
</dbReference>
<dbReference type="InterPro" id="IPR002483">
    <property type="entry name" value="PWI_dom"/>
</dbReference>
<dbReference type="PROSITE" id="PS51025">
    <property type="entry name" value="PWI"/>
    <property type="match status" value="1"/>
</dbReference>
<organism evidence="6 7">
    <name type="scientific">Mortierella polycephala</name>
    <dbReference type="NCBI Taxonomy" id="41804"/>
    <lineage>
        <taxon>Eukaryota</taxon>
        <taxon>Fungi</taxon>
        <taxon>Fungi incertae sedis</taxon>
        <taxon>Mucoromycota</taxon>
        <taxon>Mortierellomycotina</taxon>
        <taxon>Mortierellomycetes</taxon>
        <taxon>Mortierellales</taxon>
        <taxon>Mortierellaceae</taxon>
        <taxon>Mortierella</taxon>
    </lineage>
</organism>
<dbReference type="Pfam" id="PF01480">
    <property type="entry name" value="PWI"/>
    <property type="match status" value="1"/>
</dbReference>
<dbReference type="InterPro" id="IPR000504">
    <property type="entry name" value="RRM_dom"/>
</dbReference>
<feature type="domain" description="RRM" evidence="4">
    <location>
        <begin position="148"/>
        <end position="229"/>
    </location>
</feature>
<evidence type="ECO:0000313" key="6">
    <source>
        <dbReference type="EMBL" id="KAG0251080.1"/>
    </source>
</evidence>
<feature type="compositionally biased region" description="Basic and acidic residues" evidence="3">
    <location>
        <begin position="436"/>
        <end position="462"/>
    </location>
</feature>
<dbReference type="GO" id="GO:0005681">
    <property type="term" value="C:spliceosomal complex"/>
    <property type="evidence" value="ECO:0007669"/>
    <property type="project" value="TreeGrafter"/>
</dbReference>
<evidence type="ECO:0000256" key="2">
    <source>
        <dbReference type="SAM" id="Coils"/>
    </source>
</evidence>
<feature type="compositionally biased region" description="Pro residues" evidence="3">
    <location>
        <begin position="39"/>
        <end position="48"/>
    </location>
</feature>
<feature type="compositionally biased region" description="Pro residues" evidence="3">
    <location>
        <begin position="58"/>
        <end position="71"/>
    </location>
</feature>
<dbReference type="Gene3D" id="3.30.70.330">
    <property type="match status" value="1"/>
</dbReference>
<reference evidence="6" key="1">
    <citation type="journal article" date="2020" name="Fungal Divers.">
        <title>Resolving the Mortierellaceae phylogeny through synthesis of multi-gene phylogenetics and phylogenomics.</title>
        <authorList>
            <person name="Vandepol N."/>
            <person name="Liber J."/>
            <person name="Desiro A."/>
            <person name="Na H."/>
            <person name="Kennedy M."/>
            <person name="Barry K."/>
            <person name="Grigoriev I.V."/>
            <person name="Miller A.N."/>
            <person name="O'Donnell K."/>
            <person name="Stajich J.E."/>
            <person name="Bonito G."/>
        </authorList>
    </citation>
    <scope>NUCLEOTIDE SEQUENCE</scope>
    <source>
        <strain evidence="6">KOD948</strain>
    </source>
</reference>
<dbReference type="InterPro" id="IPR035979">
    <property type="entry name" value="RBD_domain_sf"/>
</dbReference>
<sequence>MPPPTMYGAPPPHMSQQYPPPPHMQPPPGAQPHFQGRGPLPPHYPPQHPSQAPSGPYGAPPPGLAPAPGHPPPHHHHHHRMSRPPYGSGPIQPPPGSAAPGMGGPPGFNPTATPIVPRLKAGTNGAASGGGVPGSAMVVGGALPDKMNTLFISSIAPGINNIAMEKLLKATGNLVKWKRVQDPTSQQWKAFGFAEYADADSLLRTLRVLGRDGQQPKGEKPIGLELTALDGSGVVKALVVKADEKTRQFLDQYEESRPRTIHDTEKDKVALATATKIIQQMKDGTLEASESDQGSEEKDAINSKNEAAQRGDPSSESKEATSDEPVISDEQKELIERELNFFRERAALKEKERREEEGKSQRMRTSDKYKHKDAPASGSSSNAHRMGRERAWGGSSSTRQMDFVPASGSNHTEAGSSAAAPSVVDQDMGVDSEEEEKTRQERKERELEHTYKERERRWEQREAERLRTYEKDKARDEGFTAEVKAAKESMAHRFAQWDDNVERERRHDDYYRDRSRWWQRRQAFLQKETRYDELDREEEKDELAREAAKKAHAEAEAQAAAAAAATAVTAAATETAAAAAIITEASMGDMEMTDVVGDASIPLPSVTESTTALPSQPTKLKLSLASAAGGLKRGSDTNGGPGTPTGSSTGSAFLTATEFDQGSDDDKEVKKRRVLVPLRYSDDEGETDKKSTAVKEQDIKALIESIPADAQGLWSWPIQWQYVAEDNGRILSEKIQPFAAKKVVELLGVQEDELTNFVVEHIRQRKPPQELVDELRNALDNDADVLVMKIWRMLIFETESKARKLAP</sequence>
<keyword evidence="2" id="KW-0175">Coiled coil</keyword>
<evidence type="ECO:0000313" key="7">
    <source>
        <dbReference type="Proteomes" id="UP000726737"/>
    </source>
</evidence>
<evidence type="ECO:0008006" key="8">
    <source>
        <dbReference type="Google" id="ProtNLM"/>
    </source>
</evidence>
<feature type="coiled-coil region" evidence="2">
    <location>
        <begin position="531"/>
        <end position="565"/>
    </location>
</feature>
<dbReference type="CDD" id="cd12446">
    <property type="entry name" value="RRM_RBM25"/>
    <property type="match status" value="1"/>
</dbReference>
<dbReference type="PANTHER" id="PTHR18806">
    <property type="entry name" value="RBM25 PROTEIN"/>
    <property type="match status" value="1"/>
</dbReference>
<dbReference type="InterPro" id="IPR012677">
    <property type="entry name" value="Nucleotide-bd_a/b_plait_sf"/>
</dbReference>
<keyword evidence="1" id="KW-0694">RNA-binding</keyword>
<dbReference type="Gene3D" id="1.20.1390.10">
    <property type="entry name" value="PWI domain"/>
    <property type="match status" value="1"/>
</dbReference>
<protein>
    <recommendedName>
        <fullName evidence="8">PWI domain-containing protein</fullName>
    </recommendedName>
</protein>
<evidence type="ECO:0000259" key="5">
    <source>
        <dbReference type="PROSITE" id="PS51025"/>
    </source>
</evidence>
<dbReference type="OrthoDB" id="6275295at2759"/>
<feature type="region of interest" description="Disordered" evidence="3">
    <location>
        <begin position="285"/>
        <end position="462"/>
    </location>
</feature>
<feature type="region of interest" description="Disordered" evidence="3">
    <location>
        <begin position="1"/>
        <end position="127"/>
    </location>
</feature>
<dbReference type="AlphaFoldDB" id="A0A9P6TXS1"/>
<evidence type="ECO:0000256" key="1">
    <source>
        <dbReference type="PROSITE-ProRule" id="PRU00176"/>
    </source>
</evidence>
<dbReference type="PANTHER" id="PTHR18806:SF4">
    <property type="entry name" value="RNA-BINDING PROTEIN 25"/>
    <property type="match status" value="1"/>
</dbReference>
<evidence type="ECO:0000259" key="4">
    <source>
        <dbReference type="PROSITE" id="PS50102"/>
    </source>
</evidence>